<keyword evidence="2" id="KW-1185">Reference proteome</keyword>
<proteinExistence type="predicted"/>
<dbReference type="SUPFAM" id="SSF48576">
    <property type="entry name" value="Terpenoid synthases"/>
    <property type="match status" value="1"/>
</dbReference>
<organism evidence="1 2">
    <name type="scientific">Demequina litorisediminis</name>
    <dbReference type="NCBI Taxonomy" id="1849022"/>
    <lineage>
        <taxon>Bacteria</taxon>
        <taxon>Bacillati</taxon>
        <taxon>Actinomycetota</taxon>
        <taxon>Actinomycetes</taxon>
        <taxon>Micrococcales</taxon>
        <taxon>Demequinaceae</taxon>
        <taxon>Demequina</taxon>
    </lineage>
</organism>
<protein>
    <submittedName>
        <fullName evidence="1">Uncharacterized protein</fullName>
    </submittedName>
</protein>
<comment type="caution">
    <text evidence="1">The sequence shown here is derived from an EMBL/GenBank/DDBJ whole genome shotgun (WGS) entry which is preliminary data.</text>
</comment>
<evidence type="ECO:0000313" key="2">
    <source>
        <dbReference type="Proteomes" id="UP001157125"/>
    </source>
</evidence>
<gene>
    <name evidence="1" type="ORF">GCM10025876_23130</name>
</gene>
<reference evidence="2" key="1">
    <citation type="journal article" date="2019" name="Int. J. Syst. Evol. Microbiol.">
        <title>The Global Catalogue of Microorganisms (GCM) 10K type strain sequencing project: providing services to taxonomists for standard genome sequencing and annotation.</title>
        <authorList>
            <consortium name="The Broad Institute Genomics Platform"/>
            <consortium name="The Broad Institute Genome Sequencing Center for Infectious Disease"/>
            <person name="Wu L."/>
            <person name="Ma J."/>
        </authorList>
    </citation>
    <scope>NUCLEOTIDE SEQUENCE [LARGE SCALE GENOMIC DNA]</scope>
    <source>
        <strain evidence="2">NBRC 112299</strain>
    </source>
</reference>
<dbReference type="EMBL" id="BSUN01000001">
    <property type="protein sequence ID" value="GMA36109.1"/>
    <property type="molecule type" value="Genomic_DNA"/>
</dbReference>
<dbReference type="Gene3D" id="1.10.600.10">
    <property type="entry name" value="Farnesyl Diphosphate Synthase"/>
    <property type="match status" value="1"/>
</dbReference>
<dbReference type="InterPro" id="IPR008949">
    <property type="entry name" value="Isoprenoid_synthase_dom_sf"/>
</dbReference>
<dbReference type="Proteomes" id="UP001157125">
    <property type="component" value="Unassembled WGS sequence"/>
</dbReference>
<name>A0ABQ6IEH7_9MICO</name>
<sequence>MGPEDSEDPVAHYIQVLADKTGSLIATSARFGALMAGCDPATVERVTRYGEARRCRVPVGR</sequence>
<evidence type="ECO:0000313" key="1">
    <source>
        <dbReference type="EMBL" id="GMA36109.1"/>
    </source>
</evidence>
<accession>A0ABQ6IEH7</accession>